<comment type="catalytic activity">
    <reaction evidence="9 10">
        <text>XTP + H2O = XMP + diphosphate + H(+)</text>
        <dbReference type="Rhea" id="RHEA:28610"/>
        <dbReference type="ChEBI" id="CHEBI:15377"/>
        <dbReference type="ChEBI" id="CHEBI:15378"/>
        <dbReference type="ChEBI" id="CHEBI:33019"/>
        <dbReference type="ChEBI" id="CHEBI:57464"/>
        <dbReference type="ChEBI" id="CHEBI:61314"/>
        <dbReference type="EC" id="3.6.1.66"/>
    </reaction>
</comment>
<keyword evidence="6 10" id="KW-0460">Magnesium</keyword>
<gene>
    <name evidence="12" type="ORF">FD35_GL000549</name>
</gene>
<comment type="caution">
    <text evidence="12">The sequence shown here is derived from an EMBL/GenBank/DDBJ whole genome shotgun (WGS) entry which is preliminary data.</text>
</comment>
<evidence type="ECO:0000256" key="4">
    <source>
        <dbReference type="ARBA" id="ARBA00022741"/>
    </source>
</evidence>
<dbReference type="PATRIC" id="fig|1114972.6.peg.549"/>
<feature type="binding site" evidence="10">
    <location>
        <position position="176"/>
    </location>
    <ligand>
        <name>substrate</name>
    </ligand>
</feature>
<feature type="binding site" evidence="10">
    <location>
        <begin position="181"/>
        <end position="182"/>
    </location>
    <ligand>
        <name>substrate</name>
    </ligand>
</feature>
<evidence type="ECO:0000256" key="8">
    <source>
        <dbReference type="ARBA" id="ARBA00051875"/>
    </source>
</evidence>
<feature type="binding site" evidence="10">
    <location>
        <position position="71"/>
    </location>
    <ligand>
        <name>Mg(2+)</name>
        <dbReference type="ChEBI" id="CHEBI:18420"/>
    </ligand>
</feature>
<dbReference type="GO" id="GO:0036220">
    <property type="term" value="F:ITP diphosphatase activity"/>
    <property type="evidence" value="ECO:0007669"/>
    <property type="project" value="UniProtKB-UniRule"/>
</dbReference>
<comment type="catalytic activity">
    <reaction evidence="10">
        <text>ITP + H2O = IMP + diphosphate + H(+)</text>
        <dbReference type="Rhea" id="RHEA:29399"/>
        <dbReference type="ChEBI" id="CHEBI:15377"/>
        <dbReference type="ChEBI" id="CHEBI:15378"/>
        <dbReference type="ChEBI" id="CHEBI:33019"/>
        <dbReference type="ChEBI" id="CHEBI:58053"/>
        <dbReference type="ChEBI" id="CHEBI:61402"/>
        <dbReference type="EC" id="3.6.1.66"/>
    </reaction>
</comment>
<feature type="active site" description="Proton acceptor" evidence="10">
    <location>
        <position position="71"/>
    </location>
</feature>
<dbReference type="SUPFAM" id="SSF52972">
    <property type="entry name" value="ITPase-like"/>
    <property type="match status" value="1"/>
</dbReference>
<dbReference type="GO" id="GO:0000166">
    <property type="term" value="F:nucleotide binding"/>
    <property type="evidence" value="ECO:0007669"/>
    <property type="project" value="UniProtKB-KW"/>
</dbReference>
<comment type="cofactor">
    <cofactor evidence="10">
        <name>Mg(2+)</name>
        <dbReference type="ChEBI" id="CHEBI:18420"/>
    </cofactor>
    <text evidence="10">Binds 1 Mg(2+) ion per subunit.</text>
</comment>
<dbReference type="EMBL" id="AZFF01000010">
    <property type="protein sequence ID" value="KRL54148.1"/>
    <property type="molecule type" value="Genomic_DNA"/>
</dbReference>
<dbReference type="GO" id="GO:0009117">
    <property type="term" value="P:nucleotide metabolic process"/>
    <property type="evidence" value="ECO:0007669"/>
    <property type="project" value="UniProtKB-KW"/>
</dbReference>
<dbReference type="GO" id="GO:0036222">
    <property type="term" value="F:XTP diphosphatase activity"/>
    <property type="evidence" value="ECO:0007669"/>
    <property type="project" value="UniProtKB-UniRule"/>
</dbReference>
<reference evidence="12 13" key="1">
    <citation type="journal article" date="2015" name="Genome Announc.">
        <title>Expanding the biotechnology potential of lactobacilli through comparative genomics of 213 strains and associated genera.</title>
        <authorList>
            <person name="Sun Z."/>
            <person name="Harris H.M."/>
            <person name="McCann A."/>
            <person name="Guo C."/>
            <person name="Argimon S."/>
            <person name="Zhang W."/>
            <person name="Yang X."/>
            <person name="Jeffery I.B."/>
            <person name="Cooney J.C."/>
            <person name="Kagawa T.F."/>
            <person name="Liu W."/>
            <person name="Song Y."/>
            <person name="Salvetti E."/>
            <person name="Wrobel A."/>
            <person name="Rasinkangas P."/>
            <person name="Parkhill J."/>
            <person name="Rea M.C."/>
            <person name="O'Sullivan O."/>
            <person name="Ritari J."/>
            <person name="Douillard F.P."/>
            <person name="Paul Ross R."/>
            <person name="Yang R."/>
            <person name="Briner A.E."/>
            <person name="Felis G.E."/>
            <person name="de Vos W.M."/>
            <person name="Barrangou R."/>
            <person name="Klaenhammer T.R."/>
            <person name="Caufield P.W."/>
            <person name="Cui Y."/>
            <person name="Zhang H."/>
            <person name="O'Toole P.W."/>
        </authorList>
    </citation>
    <scope>NUCLEOTIDE SEQUENCE [LARGE SCALE GENOMIC DNA]</scope>
    <source>
        <strain evidence="12 13">DSM 15814</strain>
    </source>
</reference>
<evidence type="ECO:0000313" key="13">
    <source>
        <dbReference type="Proteomes" id="UP000051999"/>
    </source>
</evidence>
<evidence type="ECO:0000256" key="7">
    <source>
        <dbReference type="ARBA" id="ARBA00023080"/>
    </source>
</evidence>
<dbReference type="InterPro" id="IPR029001">
    <property type="entry name" value="ITPase-like_fam"/>
</dbReference>
<keyword evidence="13" id="KW-1185">Reference proteome</keyword>
<dbReference type="EC" id="3.6.1.66" evidence="10"/>
<keyword evidence="7 10" id="KW-0546">Nucleotide metabolism</keyword>
<evidence type="ECO:0000256" key="2">
    <source>
        <dbReference type="ARBA" id="ARBA00011738"/>
    </source>
</evidence>
<dbReference type="GO" id="GO:0005829">
    <property type="term" value="C:cytosol"/>
    <property type="evidence" value="ECO:0007669"/>
    <property type="project" value="TreeGrafter"/>
</dbReference>
<dbReference type="Proteomes" id="UP000051999">
    <property type="component" value="Unassembled WGS sequence"/>
</dbReference>
<comment type="similarity">
    <text evidence="1 10 11">Belongs to the HAM1 NTPase family.</text>
</comment>
<evidence type="ECO:0000256" key="1">
    <source>
        <dbReference type="ARBA" id="ARBA00008023"/>
    </source>
</evidence>
<organism evidence="12 13">
    <name type="scientific">Furfurilactobacillus rossiae DSM 15814</name>
    <dbReference type="NCBI Taxonomy" id="1114972"/>
    <lineage>
        <taxon>Bacteria</taxon>
        <taxon>Bacillati</taxon>
        <taxon>Bacillota</taxon>
        <taxon>Bacilli</taxon>
        <taxon>Lactobacillales</taxon>
        <taxon>Lactobacillaceae</taxon>
        <taxon>Furfurilactobacillus</taxon>
    </lineage>
</organism>
<dbReference type="RefSeq" id="WP_017261170.1">
    <property type="nucleotide sequence ID" value="NZ_AUAW01000011.1"/>
</dbReference>
<keyword evidence="3 10" id="KW-0479">Metal-binding</keyword>
<dbReference type="FunFam" id="3.90.950.10:FF:000001">
    <property type="entry name" value="dITP/XTP pyrophosphatase"/>
    <property type="match status" value="1"/>
</dbReference>
<protein>
    <recommendedName>
        <fullName evidence="10">dITP/XTP pyrophosphatase</fullName>
        <ecNumber evidence="10">3.6.1.66</ecNumber>
    </recommendedName>
    <alternativeName>
        <fullName evidence="10">Non-canonical purine NTP pyrophosphatase</fullName>
    </alternativeName>
    <alternativeName>
        <fullName evidence="10">Non-standard purine NTP pyrophosphatase</fullName>
    </alternativeName>
    <alternativeName>
        <fullName evidence="10">Nucleoside-triphosphate diphosphatase</fullName>
    </alternativeName>
    <alternativeName>
        <fullName evidence="10">Nucleoside-triphosphate pyrophosphatase</fullName>
        <shortName evidence="10">NTPase</shortName>
    </alternativeName>
</protein>
<dbReference type="GO" id="GO:0017111">
    <property type="term" value="F:ribonucleoside triphosphate phosphatase activity"/>
    <property type="evidence" value="ECO:0007669"/>
    <property type="project" value="InterPro"/>
</dbReference>
<evidence type="ECO:0000256" key="6">
    <source>
        <dbReference type="ARBA" id="ARBA00022842"/>
    </source>
</evidence>
<dbReference type="Gene3D" id="3.90.950.10">
    <property type="match status" value="1"/>
</dbReference>
<dbReference type="InterPro" id="IPR020922">
    <property type="entry name" value="dITP/XTP_pyrophosphatase"/>
</dbReference>
<dbReference type="NCBIfam" id="TIGR00042">
    <property type="entry name" value="RdgB/HAM1 family non-canonical purine NTP pyrophosphatase"/>
    <property type="match status" value="1"/>
</dbReference>
<dbReference type="GO" id="GO:0046872">
    <property type="term" value="F:metal ion binding"/>
    <property type="evidence" value="ECO:0007669"/>
    <property type="project" value="UniProtKB-KW"/>
</dbReference>
<keyword evidence="4 10" id="KW-0547">Nucleotide-binding</keyword>
<evidence type="ECO:0000256" key="3">
    <source>
        <dbReference type="ARBA" id="ARBA00022723"/>
    </source>
</evidence>
<dbReference type="PANTHER" id="PTHR11067">
    <property type="entry name" value="INOSINE TRIPHOSPHATE PYROPHOSPHATASE/HAM1 PROTEIN"/>
    <property type="match status" value="1"/>
</dbReference>
<dbReference type="GO" id="GO:0035870">
    <property type="term" value="F:dITP diphosphatase activity"/>
    <property type="evidence" value="ECO:0007669"/>
    <property type="project" value="UniProtKB-UniRule"/>
</dbReference>
<keyword evidence="5 10" id="KW-0378">Hydrolase</keyword>
<feature type="binding site" evidence="10">
    <location>
        <begin position="9"/>
        <end position="14"/>
    </location>
    <ligand>
        <name>substrate</name>
    </ligand>
</feature>
<evidence type="ECO:0000313" key="12">
    <source>
        <dbReference type="EMBL" id="KRL54148.1"/>
    </source>
</evidence>
<dbReference type="CDD" id="cd00515">
    <property type="entry name" value="HAM1"/>
    <property type="match status" value="1"/>
</dbReference>
<comment type="subunit">
    <text evidence="2 10">Homodimer.</text>
</comment>
<comment type="catalytic activity">
    <reaction evidence="8 10">
        <text>dITP + H2O = dIMP + diphosphate + H(+)</text>
        <dbReference type="Rhea" id="RHEA:28342"/>
        <dbReference type="ChEBI" id="CHEBI:15377"/>
        <dbReference type="ChEBI" id="CHEBI:15378"/>
        <dbReference type="ChEBI" id="CHEBI:33019"/>
        <dbReference type="ChEBI" id="CHEBI:61194"/>
        <dbReference type="ChEBI" id="CHEBI:61382"/>
        <dbReference type="EC" id="3.6.1.66"/>
    </reaction>
</comment>
<evidence type="ECO:0000256" key="9">
    <source>
        <dbReference type="ARBA" id="ARBA00052017"/>
    </source>
</evidence>
<comment type="function">
    <text evidence="10">Pyrophosphatase that catalyzes the hydrolysis of nucleoside triphosphates to their monophosphate derivatives, with a high preference for the non-canonical purine nucleotides XTP (xanthosine triphosphate), dITP (deoxyinosine triphosphate) and ITP. Seems to function as a house-cleaning enzyme that removes non-canonical purine nucleotides from the nucleotide pool, thus preventing their incorporation into DNA/RNA and avoiding chromosomal lesions.</text>
</comment>
<dbReference type="STRING" id="1114972.FD35_GL000549"/>
<feature type="binding site" evidence="10">
    <location>
        <begin position="153"/>
        <end position="156"/>
    </location>
    <ligand>
        <name>substrate</name>
    </ligand>
</feature>
<evidence type="ECO:0000256" key="10">
    <source>
        <dbReference type="HAMAP-Rule" id="MF_01405"/>
    </source>
</evidence>
<dbReference type="InterPro" id="IPR002637">
    <property type="entry name" value="RdgB/HAM1"/>
</dbReference>
<dbReference type="AlphaFoldDB" id="A0A0R1RFY0"/>
<evidence type="ECO:0000256" key="5">
    <source>
        <dbReference type="ARBA" id="ARBA00022801"/>
    </source>
</evidence>
<feature type="binding site" evidence="10">
    <location>
        <position position="72"/>
    </location>
    <ligand>
        <name>substrate</name>
    </ligand>
</feature>
<dbReference type="OrthoDB" id="9807456at2"/>
<evidence type="ECO:0000256" key="11">
    <source>
        <dbReference type="RuleBase" id="RU003781"/>
    </source>
</evidence>
<dbReference type="NCBIfam" id="NF011397">
    <property type="entry name" value="PRK14822.1"/>
    <property type="match status" value="1"/>
</dbReference>
<name>A0A0R1RFY0_9LACO</name>
<comment type="caution">
    <text evidence="10">Lacks conserved residue(s) required for the propagation of feature annotation.</text>
</comment>
<dbReference type="eggNOG" id="COG0127">
    <property type="taxonomic scope" value="Bacteria"/>
</dbReference>
<sequence>MADTIVIATQNEGKAAEYRKRFATLGIKVLTLKDFPGVTMPPEDGSSFAENAQIKADALAKTVELPIIADDSGLQVDALNGEPGIHSARYAGNHDDEANNRKLLAAMDKVPDDERTANFHTTIVAVKPNGKRLFVSGDVRGTILREARGKDGFGYDPLFYVASKKKTFAQMNMDEKNEISHRGKAMDSLMAQFPIWWRED</sequence>
<proteinExistence type="inferred from homology"/>
<dbReference type="GO" id="GO:0009146">
    <property type="term" value="P:purine nucleoside triphosphate catabolic process"/>
    <property type="evidence" value="ECO:0007669"/>
    <property type="project" value="UniProtKB-UniRule"/>
</dbReference>
<accession>A0A0R1RFY0</accession>
<dbReference type="Pfam" id="PF01725">
    <property type="entry name" value="Ham1p_like"/>
    <property type="match status" value="1"/>
</dbReference>
<dbReference type="PANTHER" id="PTHR11067:SF9">
    <property type="entry name" value="INOSINE TRIPHOSPHATE PYROPHOSPHATASE"/>
    <property type="match status" value="1"/>
</dbReference>
<dbReference type="HAMAP" id="MF_01405">
    <property type="entry name" value="Non_canon_purine_NTPase"/>
    <property type="match status" value="1"/>
</dbReference>